<protein>
    <submittedName>
        <fullName evidence="2">Uncharacterized protein</fullName>
    </submittedName>
</protein>
<gene>
    <name evidence="2" type="ORF">GOP47_0025803</name>
</gene>
<evidence type="ECO:0000313" key="3">
    <source>
        <dbReference type="Proteomes" id="UP000886520"/>
    </source>
</evidence>
<evidence type="ECO:0000256" key="1">
    <source>
        <dbReference type="SAM" id="MobiDB-lite"/>
    </source>
</evidence>
<feature type="region of interest" description="Disordered" evidence="1">
    <location>
        <begin position="46"/>
        <end position="77"/>
    </location>
</feature>
<organism evidence="2 3">
    <name type="scientific">Adiantum capillus-veneris</name>
    <name type="common">Maidenhair fern</name>
    <dbReference type="NCBI Taxonomy" id="13818"/>
    <lineage>
        <taxon>Eukaryota</taxon>
        <taxon>Viridiplantae</taxon>
        <taxon>Streptophyta</taxon>
        <taxon>Embryophyta</taxon>
        <taxon>Tracheophyta</taxon>
        <taxon>Polypodiopsida</taxon>
        <taxon>Polypodiidae</taxon>
        <taxon>Polypodiales</taxon>
        <taxon>Pteridineae</taxon>
        <taxon>Pteridaceae</taxon>
        <taxon>Vittarioideae</taxon>
        <taxon>Adiantum</taxon>
    </lineage>
</organism>
<dbReference type="EMBL" id="JABFUD020000025">
    <property type="protein sequence ID" value="KAI5059484.1"/>
    <property type="molecule type" value="Genomic_DNA"/>
</dbReference>
<sequence>MLNARSVPAKSSTPLLYFSTSRLQKAMAYMTRLDAPPPIACRALFAPDQLSPSPSPSPSLLSSSPPPSAALSPAPTGRRAAIKPSFFHPFFSTIPSPQLKRQRNSIFKRFKATITQLRFLRNSPVSLHFLTENVGVETLGE</sequence>
<keyword evidence="3" id="KW-1185">Reference proteome</keyword>
<reference evidence="2" key="1">
    <citation type="submission" date="2021-01" db="EMBL/GenBank/DDBJ databases">
        <title>Adiantum capillus-veneris genome.</title>
        <authorList>
            <person name="Fang Y."/>
            <person name="Liao Q."/>
        </authorList>
    </citation>
    <scope>NUCLEOTIDE SEQUENCE</scope>
    <source>
        <strain evidence="2">H3</strain>
        <tissue evidence="2">Leaf</tissue>
    </source>
</reference>
<evidence type="ECO:0000313" key="2">
    <source>
        <dbReference type="EMBL" id="KAI5059484.1"/>
    </source>
</evidence>
<dbReference type="AlphaFoldDB" id="A0A9D4Z388"/>
<proteinExistence type="predicted"/>
<dbReference type="Proteomes" id="UP000886520">
    <property type="component" value="Chromosome 25"/>
</dbReference>
<accession>A0A9D4Z388</accession>
<name>A0A9D4Z388_ADICA</name>
<comment type="caution">
    <text evidence="2">The sequence shown here is derived from an EMBL/GenBank/DDBJ whole genome shotgun (WGS) entry which is preliminary data.</text>
</comment>
<feature type="compositionally biased region" description="Low complexity" evidence="1">
    <location>
        <begin position="58"/>
        <end position="75"/>
    </location>
</feature>